<evidence type="ECO:0000256" key="2">
    <source>
        <dbReference type="SAM" id="MobiDB-lite"/>
    </source>
</evidence>
<sequence>MTTLVERMIVVGVKNCPPMMDKSMYDSWQSHMLLYIKGKKNGRMMLESIENKPLVYPTIKENGAIRPKKYSELSEEDKLQDDCDVQAISITLQGLSPDAYCLVNHHKAAKDIWDRVNLLMKGTELSYQERECKLYNVLDKFTSVKGETLYTYYLRFAQLINDMNIIGMTMQQVQDEGHIARQCTQPKRLRNSVWFKVKMLRVQAHEFGQELDEEQLAFLADPGLADGQATQTTISHNVAFQTDDLDAYNSNCDDISSAKAVFMANLSSYESDVLSEVPNSDTYQLMIRLIKDRNTLKQEIDSLKQTLSKYVKEKESLLQTFIVFKNESKEKERKNMDKEIDLEKKMKELDNIVYKVGQSAQTPTLYDGSVISKKHDVISMVDEEETLILEEENRSKMLAKQNDLISKEKKINISLINYSELNKLAEDFRKCSVPQKELSAEQAFWLQLSNPNFEQLDVPHTPVKIEVPKELPKVSLVNTSFQKLKYHLASFGKVVKQRTTHDAITEGLWGFEHTKVVFLTHIILFLNSLKTLFKDFSKGLHEITEVQMLFNKMEAVVEQCSTDKKHFDIQKKEIFLDNDRLLEHIIGRDVIFIVMHADIESKCVSPENDNRLAYAELEQSYLAEYSENLKLKAELAKKKDVIEKEEHADTLREIVKNARALRPLDSNLDSACKFVQRIQEVLVYVKDTCLGLTKPSEKLVAITPLNKNKKVRFAKYVTYASNIQTQVDSYKTQDSNKPLLPSIGVISSTSASGSKPTCNTKKNMISQTSSRNKKNKVEDHPRSIKSKSIKKNYVIEPVCNANVKDSILNANSELVCATCNECMFDAIHDLYILDFVNDVNVRSKSIKRSKTRTTWKPTGKVFTNIGYMWKPIGRTFTIDRKKCPLTRITPTKVVPHKETCLTPVTIPNPTIKIYRMRTKVAKSVKLSSEHIILEFNISNKSEPNKSRGSNTLNVPSSSLVDFRLSKLFSGIIRFGNDQIAKIMSYGDYQMGNVTISRVYYVERLGHNLFSAGQFYDSDLEVALCKHTYFIRGLEGKSKKHSHKPKAEDSIQEKLYLLNMDLCEPMRIQSINGRKYVLVIVDDYSRFTLVKFHDQRMKFQRLMPNPLSPTPYVPPTKNDWDLLFQPMFDEYFNPPPSVVSPVPTVVAPEPTDPTGTPFLTSIDQDALSPSTSQTLQESQSLVISPGIEEEFHDIEVAHLDNDPFVGVPIPEPSFKESSSINAICGS</sequence>
<reference evidence="3" key="1">
    <citation type="journal article" date="2019" name="Sci. Rep.">
        <title>Draft genome of Tanacetum cinerariifolium, the natural source of mosquito coil.</title>
        <authorList>
            <person name="Yamashiro T."/>
            <person name="Shiraishi A."/>
            <person name="Satake H."/>
            <person name="Nakayama K."/>
        </authorList>
    </citation>
    <scope>NUCLEOTIDE SEQUENCE</scope>
</reference>
<comment type="caution">
    <text evidence="3">The sequence shown here is derived from an EMBL/GenBank/DDBJ whole genome shotgun (WGS) entry which is preliminary data.</text>
</comment>
<name>A0A6L2JUI5_TANCI</name>
<dbReference type="AlphaFoldDB" id="A0A6L2JUI5"/>
<feature type="compositionally biased region" description="Polar residues" evidence="2">
    <location>
        <begin position="751"/>
        <end position="770"/>
    </location>
</feature>
<proteinExistence type="predicted"/>
<dbReference type="PANTHER" id="PTHR42648">
    <property type="entry name" value="TRANSPOSASE, PUTATIVE-RELATED"/>
    <property type="match status" value="1"/>
</dbReference>
<feature type="region of interest" description="Disordered" evidence="2">
    <location>
        <begin position="751"/>
        <end position="783"/>
    </location>
</feature>
<feature type="coiled-coil region" evidence="1">
    <location>
        <begin position="286"/>
        <end position="346"/>
    </location>
</feature>
<evidence type="ECO:0000313" key="3">
    <source>
        <dbReference type="EMBL" id="GEU40370.1"/>
    </source>
</evidence>
<accession>A0A6L2JUI5</accession>
<dbReference type="InterPro" id="IPR039537">
    <property type="entry name" value="Retrotran_Ty1/copia-like"/>
</dbReference>
<protein>
    <recommendedName>
        <fullName evidence="4">Integrase, catalytic region, zinc finger, CCHC-type, peptidase aspartic, catalytic</fullName>
    </recommendedName>
</protein>
<dbReference type="PANTHER" id="PTHR42648:SF21">
    <property type="entry name" value="CYSTEINE-RICH RLK (RECEPTOR-LIKE PROTEIN KINASE) 8"/>
    <property type="match status" value="1"/>
</dbReference>
<evidence type="ECO:0000256" key="1">
    <source>
        <dbReference type="SAM" id="Coils"/>
    </source>
</evidence>
<gene>
    <name evidence="3" type="ORF">Tci_012348</name>
</gene>
<dbReference type="EMBL" id="BKCJ010001293">
    <property type="protein sequence ID" value="GEU40370.1"/>
    <property type="molecule type" value="Genomic_DNA"/>
</dbReference>
<evidence type="ECO:0008006" key="4">
    <source>
        <dbReference type="Google" id="ProtNLM"/>
    </source>
</evidence>
<organism evidence="3">
    <name type="scientific">Tanacetum cinerariifolium</name>
    <name type="common">Dalmatian daisy</name>
    <name type="synonym">Chrysanthemum cinerariifolium</name>
    <dbReference type="NCBI Taxonomy" id="118510"/>
    <lineage>
        <taxon>Eukaryota</taxon>
        <taxon>Viridiplantae</taxon>
        <taxon>Streptophyta</taxon>
        <taxon>Embryophyta</taxon>
        <taxon>Tracheophyta</taxon>
        <taxon>Spermatophyta</taxon>
        <taxon>Magnoliopsida</taxon>
        <taxon>eudicotyledons</taxon>
        <taxon>Gunneridae</taxon>
        <taxon>Pentapetalae</taxon>
        <taxon>asterids</taxon>
        <taxon>campanulids</taxon>
        <taxon>Asterales</taxon>
        <taxon>Asteraceae</taxon>
        <taxon>Asteroideae</taxon>
        <taxon>Anthemideae</taxon>
        <taxon>Anthemidinae</taxon>
        <taxon>Tanacetum</taxon>
    </lineage>
</organism>
<keyword evidence="1" id="KW-0175">Coiled coil</keyword>